<feature type="domain" description="Pinin/SDK/MemA protein" evidence="2">
    <location>
        <begin position="95"/>
        <end position="191"/>
    </location>
</feature>
<gene>
    <name evidence="3" type="ORF">CEP52_008109</name>
</gene>
<sequence length="298" mass="34353">MTTEAESRPLDDVEPDANIDTDAQIHSRQNTPEKETLKRKVSADEEEGSAKRIRQDDHFREATDERPRRGSSQNHRESHDNSAAIDADRRRLATQEERKRGKRLFGGLLSTLSQTTGSSQQKRRLEIERRQQERLQKQKLEDDRVRDENRARLTGIRMAEQIVFDEQVMQNKHTKMLATARYLQTTSHPRIKIKKNEIDNQVRQAKATIAQQLEAFAAKKERHARDSGRDRRSSSPVTAPDPTPASEASVDKARSTNGSEHSGRAPEKEHHHHHHNHHHHHDESADVLEEAEEDMVIY</sequence>
<organism evidence="3 4">
    <name type="scientific">Fusarium oligoseptatum</name>
    <dbReference type="NCBI Taxonomy" id="2604345"/>
    <lineage>
        <taxon>Eukaryota</taxon>
        <taxon>Fungi</taxon>
        <taxon>Dikarya</taxon>
        <taxon>Ascomycota</taxon>
        <taxon>Pezizomycotina</taxon>
        <taxon>Sordariomycetes</taxon>
        <taxon>Hypocreomycetidae</taxon>
        <taxon>Hypocreales</taxon>
        <taxon>Nectriaceae</taxon>
        <taxon>Fusarium</taxon>
        <taxon>Fusarium solani species complex</taxon>
    </lineage>
</organism>
<protein>
    <recommendedName>
        <fullName evidence="2">Pinin/SDK/MemA protein domain-containing protein</fullName>
    </recommendedName>
</protein>
<keyword evidence="4" id="KW-1185">Reference proteome</keyword>
<dbReference type="Pfam" id="PF04696">
    <property type="entry name" value="Pinin_SDK_memA"/>
    <property type="match status" value="1"/>
</dbReference>
<evidence type="ECO:0000313" key="4">
    <source>
        <dbReference type="Proteomes" id="UP000287144"/>
    </source>
</evidence>
<reference evidence="3 4" key="1">
    <citation type="submission" date="2017-06" db="EMBL/GenBank/DDBJ databases">
        <title>Comparative genomic analysis of Ambrosia Fusariam Clade fungi.</title>
        <authorList>
            <person name="Stajich J.E."/>
            <person name="Carrillo J."/>
            <person name="Kijimoto T."/>
            <person name="Eskalen A."/>
            <person name="O'Donnell K."/>
            <person name="Kasson M."/>
        </authorList>
    </citation>
    <scope>NUCLEOTIDE SEQUENCE [LARGE SCALE GENOMIC DNA]</scope>
    <source>
        <strain evidence="3 4">NRRL62579</strain>
    </source>
</reference>
<dbReference type="STRING" id="1325735.A0A428TJK9"/>
<feature type="compositionally biased region" description="Basic residues" evidence="1">
    <location>
        <begin position="270"/>
        <end position="280"/>
    </location>
</feature>
<evidence type="ECO:0000259" key="2">
    <source>
        <dbReference type="Pfam" id="PF04696"/>
    </source>
</evidence>
<accession>A0A428TJK9</accession>
<dbReference type="EMBL" id="NKCK01000077">
    <property type="protein sequence ID" value="RSM02240.1"/>
    <property type="molecule type" value="Genomic_DNA"/>
</dbReference>
<feature type="region of interest" description="Disordered" evidence="1">
    <location>
        <begin position="1"/>
        <end position="124"/>
    </location>
</feature>
<name>A0A428TJK9_9HYPO</name>
<feature type="compositionally biased region" description="Basic and acidic residues" evidence="1">
    <location>
        <begin position="218"/>
        <end position="233"/>
    </location>
</feature>
<feature type="compositionally biased region" description="Low complexity" evidence="1">
    <location>
        <begin position="106"/>
        <end position="120"/>
    </location>
</feature>
<feature type="compositionally biased region" description="Basic and acidic residues" evidence="1">
    <location>
        <begin position="1"/>
        <end position="11"/>
    </location>
</feature>
<comment type="caution">
    <text evidence="3">The sequence shown here is derived from an EMBL/GenBank/DDBJ whole genome shotgun (WGS) entry which is preliminary data.</text>
</comment>
<feature type="region of interest" description="Disordered" evidence="1">
    <location>
        <begin position="218"/>
        <end position="298"/>
    </location>
</feature>
<feature type="compositionally biased region" description="Basic and acidic residues" evidence="1">
    <location>
        <begin position="31"/>
        <end position="99"/>
    </location>
</feature>
<evidence type="ECO:0000256" key="1">
    <source>
        <dbReference type="SAM" id="MobiDB-lite"/>
    </source>
</evidence>
<feature type="compositionally biased region" description="Acidic residues" evidence="1">
    <location>
        <begin position="285"/>
        <end position="298"/>
    </location>
</feature>
<dbReference type="Proteomes" id="UP000287144">
    <property type="component" value="Unassembled WGS sequence"/>
</dbReference>
<dbReference type="InterPro" id="IPR006786">
    <property type="entry name" value="Pinin_SDK_MemA"/>
</dbReference>
<proteinExistence type="predicted"/>
<dbReference type="AlphaFoldDB" id="A0A428TJK9"/>
<evidence type="ECO:0000313" key="3">
    <source>
        <dbReference type="EMBL" id="RSM02240.1"/>
    </source>
</evidence>